<evidence type="ECO:0000313" key="2">
    <source>
        <dbReference type="EMBL" id="KAK5622519.1"/>
    </source>
</evidence>
<protein>
    <submittedName>
        <fullName evidence="2">Uncharacterized protein</fullName>
    </submittedName>
</protein>
<dbReference type="EMBL" id="JAHHUM010000108">
    <property type="protein sequence ID" value="KAK5622519.1"/>
    <property type="molecule type" value="Genomic_DNA"/>
</dbReference>
<feature type="region of interest" description="Disordered" evidence="1">
    <location>
        <begin position="129"/>
        <end position="153"/>
    </location>
</feature>
<comment type="caution">
    <text evidence="2">The sequence shown here is derived from an EMBL/GenBank/DDBJ whole genome shotgun (WGS) entry which is preliminary data.</text>
</comment>
<evidence type="ECO:0000256" key="1">
    <source>
        <dbReference type="SAM" id="MobiDB-lite"/>
    </source>
</evidence>
<dbReference type="AlphaFoldDB" id="A0AAV9SMF2"/>
<reference evidence="2 3" key="1">
    <citation type="submission" date="2021-06" db="EMBL/GenBank/DDBJ databases">
        <authorList>
            <person name="Palmer J.M."/>
        </authorList>
    </citation>
    <scope>NUCLEOTIDE SEQUENCE [LARGE SCALE GENOMIC DNA]</scope>
    <source>
        <strain evidence="2 3">MEX-2019</strain>
        <tissue evidence="2">Muscle</tissue>
    </source>
</reference>
<name>A0AAV9SMF2_9TELE</name>
<organism evidence="2 3">
    <name type="scientific">Crenichthys baileyi</name>
    <name type="common">White River springfish</name>
    <dbReference type="NCBI Taxonomy" id="28760"/>
    <lineage>
        <taxon>Eukaryota</taxon>
        <taxon>Metazoa</taxon>
        <taxon>Chordata</taxon>
        <taxon>Craniata</taxon>
        <taxon>Vertebrata</taxon>
        <taxon>Euteleostomi</taxon>
        <taxon>Actinopterygii</taxon>
        <taxon>Neopterygii</taxon>
        <taxon>Teleostei</taxon>
        <taxon>Neoteleostei</taxon>
        <taxon>Acanthomorphata</taxon>
        <taxon>Ovalentaria</taxon>
        <taxon>Atherinomorphae</taxon>
        <taxon>Cyprinodontiformes</taxon>
        <taxon>Goodeidae</taxon>
        <taxon>Crenichthys</taxon>
    </lineage>
</organism>
<dbReference type="Proteomes" id="UP001311232">
    <property type="component" value="Unassembled WGS sequence"/>
</dbReference>
<accession>A0AAV9SMF2</accession>
<proteinExistence type="predicted"/>
<evidence type="ECO:0000313" key="3">
    <source>
        <dbReference type="Proteomes" id="UP001311232"/>
    </source>
</evidence>
<sequence>MPFQSPRQDDGSTLGGGVGCCLIRGFLSSSSWAGYSRHHLVERAVQTVQGYPRGRHARRTAELISTAVHGFPSDRQRERGVSLSGSIQPHVKALYSHSGLAVRDCSGPPGQWPGSRSADGCSLRAVDTAELGVNGVSPDTPGGPHSPNEWPDR</sequence>
<gene>
    <name evidence="2" type="ORF">CRENBAI_002244</name>
</gene>
<keyword evidence="3" id="KW-1185">Reference proteome</keyword>